<keyword evidence="2" id="KW-1185">Reference proteome</keyword>
<sequence>MAAITVTGDLIDVRFSAWERLWIGRGRQAIPVAGVRHVSLVAEPLRLAHGGRRGIVVSGFLKIGIWGLFGGPRQLVAARRGEPGLHLVLDPPAAGGEFDEAVLSDPAATGIVDAISRAMAARA</sequence>
<organism evidence="1 2">
    <name type="scientific">Dactylosporangium siamense</name>
    <dbReference type="NCBI Taxonomy" id="685454"/>
    <lineage>
        <taxon>Bacteria</taxon>
        <taxon>Bacillati</taxon>
        <taxon>Actinomycetota</taxon>
        <taxon>Actinomycetes</taxon>
        <taxon>Micromonosporales</taxon>
        <taxon>Micromonosporaceae</taxon>
        <taxon>Dactylosporangium</taxon>
    </lineage>
</organism>
<reference evidence="1" key="1">
    <citation type="submission" date="2021-01" db="EMBL/GenBank/DDBJ databases">
        <title>Whole genome shotgun sequence of Dactylosporangium siamense NBRC 106093.</title>
        <authorList>
            <person name="Komaki H."/>
            <person name="Tamura T."/>
        </authorList>
    </citation>
    <scope>NUCLEOTIDE SEQUENCE</scope>
    <source>
        <strain evidence="1">NBRC 106093</strain>
    </source>
</reference>
<evidence type="ECO:0000313" key="1">
    <source>
        <dbReference type="EMBL" id="GIG50910.1"/>
    </source>
</evidence>
<dbReference type="EMBL" id="BONQ01000144">
    <property type="protein sequence ID" value="GIG50910.1"/>
    <property type="molecule type" value="Genomic_DNA"/>
</dbReference>
<gene>
    <name evidence="1" type="ORF">Dsi01nite_089510</name>
</gene>
<proteinExistence type="predicted"/>
<accession>A0A919PU72</accession>
<comment type="caution">
    <text evidence="1">The sequence shown here is derived from an EMBL/GenBank/DDBJ whole genome shotgun (WGS) entry which is preliminary data.</text>
</comment>
<evidence type="ECO:0000313" key="2">
    <source>
        <dbReference type="Proteomes" id="UP000660611"/>
    </source>
</evidence>
<dbReference type="RefSeq" id="WP_203852541.1">
    <property type="nucleotide sequence ID" value="NZ_BAAAVW010000012.1"/>
</dbReference>
<protein>
    <submittedName>
        <fullName evidence="1">Uncharacterized protein</fullName>
    </submittedName>
</protein>
<dbReference type="Proteomes" id="UP000660611">
    <property type="component" value="Unassembled WGS sequence"/>
</dbReference>
<dbReference type="AlphaFoldDB" id="A0A919PU72"/>
<name>A0A919PU72_9ACTN</name>